<protein>
    <submittedName>
        <fullName evidence="1">Uncharacterized protein</fullName>
    </submittedName>
</protein>
<sequence length="10" mass="1119">MDCRLGQLPS</sequence>
<dbReference type="EMBL" id="GBRH01162380">
    <property type="protein sequence ID" value="JAE35516.1"/>
    <property type="molecule type" value="Transcribed_RNA"/>
</dbReference>
<accession>A0A0A9HKY7</accession>
<evidence type="ECO:0000313" key="1">
    <source>
        <dbReference type="EMBL" id="JAE35516.1"/>
    </source>
</evidence>
<name>A0A0A9HKY7_ARUDO</name>
<reference evidence="1" key="2">
    <citation type="journal article" date="2015" name="Data Brief">
        <title>Shoot transcriptome of the giant reed, Arundo donax.</title>
        <authorList>
            <person name="Barrero R.A."/>
            <person name="Guerrero F.D."/>
            <person name="Moolhuijzen P."/>
            <person name="Goolsby J.A."/>
            <person name="Tidwell J."/>
            <person name="Bellgard S.E."/>
            <person name="Bellgard M.I."/>
        </authorList>
    </citation>
    <scope>NUCLEOTIDE SEQUENCE</scope>
    <source>
        <tissue evidence="1">Shoot tissue taken approximately 20 cm above the soil surface</tissue>
    </source>
</reference>
<proteinExistence type="predicted"/>
<organism evidence="1">
    <name type="scientific">Arundo donax</name>
    <name type="common">Giant reed</name>
    <name type="synonym">Donax arundinaceus</name>
    <dbReference type="NCBI Taxonomy" id="35708"/>
    <lineage>
        <taxon>Eukaryota</taxon>
        <taxon>Viridiplantae</taxon>
        <taxon>Streptophyta</taxon>
        <taxon>Embryophyta</taxon>
        <taxon>Tracheophyta</taxon>
        <taxon>Spermatophyta</taxon>
        <taxon>Magnoliopsida</taxon>
        <taxon>Liliopsida</taxon>
        <taxon>Poales</taxon>
        <taxon>Poaceae</taxon>
        <taxon>PACMAD clade</taxon>
        <taxon>Arundinoideae</taxon>
        <taxon>Arundineae</taxon>
        <taxon>Arundo</taxon>
    </lineage>
</organism>
<reference evidence="1" key="1">
    <citation type="submission" date="2014-09" db="EMBL/GenBank/DDBJ databases">
        <authorList>
            <person name="Magalhaes I.L.F."/>
            <person name="Oliveira U."/>
            <person name="Santos F.R."/>
            <person name="Vidigal T.H.D.A."/>
            <person name="Brescovit A.D."/>
            <person name="Santos A.J."/>
        </authorList>
    </citation>
    <scope>NUCLEOTIDE SEQUENCE</scope>
    <source>
        <tissue evidence="1">Shoot tissue taken approximately 20 cm above the soil surface</tissue>
    </source>
</reference>